<dbReference type="Proteomes" id="UP001315967">
    <property type="component" value="Chromosome"/>
</dbReference>
<keyword evidence="4" id="KW-0472">Membrane</keyword>
<dbReference type="InterPro" id="IPR018060">
    <property type="entry name" value="HTH_AraC"/>
</dbReference>
<keyword evidence="2" id="KW-0238">DNA-binding</keyword>
<dbReference type="SMART" id="SM00342">
    <property type="entry name" value="HTH_ARAC"/>
    <property type="match status" value="1"/>
</dbReference>
<gene>
    <name evidence="6" type="ORF">NRE15_06940</name>
</gene>
<evidence type="ECO:0000256" key="2">
    <source>
        <dbReference type="ARBA" id="ARBA00023125"/>
    </source>
</evidence>
<sequence>MKYQRGFKKIFFPLIIYGFIVAIIFSWLFLRDTLNNSSHIQALAYTERLTQVTHLIDTQFNQMYRIVDAYCTSPQYNNLMQTSIDQSDSHHLHNLNQDVQNLKSLNLPAQVDYSFISLTNRWTYQNKQLLPLSKADYDQYLLHIDAKMNSNPEWTHSTDEIYFLNYLPLKNPIKTSIIRGSIRKESLSDTIQAFDLTNLAILDNRGAPLFNMGLSEVAFTNQIIFADTTPSQPTVIDDIIYQKIPSTNLTIASILPKQSLTHYLNENCLFILSILCATLIGLIFCAYFFALIIFKPIEQLTMIFDNDSHDLTEVYQSIIELKKQNETNEKSLSHYEPVIHQQFVHSLLEGNMINSEVQAYLTHLQLKQSITHCTRFVILISQIERFEGDDNYFWSFGVSQLISELLPIDCQLKPIIIDGHRQVTILAYNHLNNAEIEATVLQLAETLQANIKFYLKLDVSFGISREFDNLINSQLAFEEAFLALRQHIKSNHPVIILYDNLTLDNTNSSIFTYPKDTELKLIQSVCNGELDHAIIDLDVFFSQIQQNFVSIDMFETCVNQLVNELLLLAYESIHSELNDAIIIERENLLKQILDYPKPTFIKPLIIHQLLNPLCEFNLNKTQQEALQISEAVVRLLQKDCGLEITLDWVAKELNYSPNYLSFVFSSQMGITFSDFINKVRIEKCKYLLTNTDLKIHEISEQIGYTQPQNFHRFFRTMVGTTPGKYRKLHKTNAPDIF</sequence>
<dbReference type="PROSITE" id="PS01124">
    <property type="entry name" value="HTH_ARAC_FAMILY_2"/>
    <property type="match status" value="1"/>
</dbReference>
<dbReference type="Pfam" id="PF12833">
    <property type="entry name" value="HTH_18"/>
    <property type="match status" value="1"/>
</dbReference>
<dbReference type="PANTHER" id="PTHR43280">
    <property type="entry name" value="ARAC-FAMILY TRANSCRIPTIONAL REGULATOR"/>
    <property type="match status" value="1"/>
</dbReference>
<dbReference type="PANTHER" id="PTHR43280:SF2">
    <property type="entry name" value="HTH-TYPE TRANSCRIPTIONAL REGULATOR EXSA"/>
    <property type="match status" value="1"/>
</dbReference>
<keyword evidence="7" id="KW-1185">Reference proteome</keyword>
<keyword evidence="4" id="KW-0812">Transmembrane</keyword>
<dbReference type="SUPFAM" id="SSF46689">
    <property type="entry name" value="Homeodomain-like"/>
    <property type="match status" value="1"/>
</dbReference>
<name>A0ABY5P9N3_9LACT</name>
<feature type="domain" description="HTH araC/xylS-type" evidence="5">
    <location>
        <begin position="630"/>
        <end position="728"/>
    </location>
</feature>
<dbReference type="RefSeq" id="WP_313794862.1">
    <property type="nucleotide sequence ID" value="NZ_CP102453.1"/>
</dbReference>
<feature type="transmembrane region" description="Helical" evidence="4">
    <location>
        <begin position="269"/>
        <end position="294"/>
    </location>
</feature>
<feature type="transmembrane region" description="Helical" evidence="4">
    <location>
        <begin position="12"/>
        <end position="30"/>
    </location>
</feature>
<dbReference type="EMBL" id="CP102453">
    <property type="protein sequence ID" value="UUX35374.1"/>
    <property type="molecule type" value="Genomic_DNA"/>
</dbReference>
<keyword evidence="3" id="KW-0804">Transcription</keyword>
<evidence type="ECO:0000259" key="5">
    <source>
        <dbReference type="PROSITE" id="PS01124"/>
    </source>
</evidence>
<dbReference type="Gene3D" id="1.10.10.60">
    <property type="entry name" value="Homeodomain-like"/>
    <property type="match status" value="2"/>
</dbReference>
<evidence type="ECO:0000256" key="1">
    <source>
        <dbReference type="ARBA" id="ARBA00023015"/>
    </source>
</evidence>
<proteinExistence type="predicted"/>
<evidence type="ECO:0000256" key="4">
    <source>
        <dbReference type="SAM" id="Phobius"/>
    </source>
</evidence>
<keyword evidence="1" id="KW-0805">Transcription regulation</keyword>
<evidence type="ECO:0000313" key="6">
    <source>
        <dbReference type="EMBL" id="UUX35374.1"/>
    </source>
</evidence>
<evidence type="ECO:0000256" key="3">
    <source>
        <dbReference type="ARBA" id="ARBA00023163"/>
    </source>
</evidence>
<accession>A0ABY5P9N3</accession>
<organism evidence="6 7">
    <name type="scientific">Fundicoccus culcitae</name>
    <dbReference type="NCBI Taxonomy" id="2969821"/>
    <lineage>
        <taxon>Bacteria</taxon>
        <taxon>Bacillati</taxon>
        <taxon>Bacillota</taxon>
        <taxon>Bacilli</taxon>
        <taxon>Lactobacillales</taxon>
        <taxon>Aerococcaceae</taxon>
        <taxon>Fundicoccus</taxon>
    </lineage>
</organism>
<reference evidence="6 7" key="1">
    <citation type="submission" date="2022-08" db="EMBL/GenBank/DDBJ databases">
        <title>Aerococcaceae sp. nov isolated from spoiled eye mask.</title>
        <authorList>
            <person name="Zhou G."/>
            <person name="Xie X.-B."/>
            <person name="Shi Q.-S."/>
            <person name="Wang Y.-S."/>
            <person name="Wen X."/>
            <person name="Peng H."/>
            <person name="Yang X.-J."/>
            <person name="Tao H.-B."/>
            <person name="Huang X.-M."/>
        </authorList>
    </citation>
    <scope>NUCLEOTIDE SEQUENCE [LARGE SCALE GENOMIC DNA]</scope>
    <source>
        <strain evidence="7">DM20194951</strain>
    </source>
</reference>
<dbReference type="InterPro" id="IPR009057">
    <property type="entry name" value="Homeodomain-like_sf"/>
</dbReference>
<evidence type="ECO:0000313" key="7">
    <source>
        <dbReference type="Proteomes" id="UP001315967"/>
    </source>
</evidence>
<keyword evidence="4" id="KW-1133">Transmembrane helix</keyword>
<protein>
    <submittedName>
        <fullName evidence="6">Helix-turn-helix transcriptional regulator</fullName>
    </submittedName>
</protein>